<dbReference type="EMBL" id="JBDLOB010000009">
    <property type="protein sequence ID" value="MEN8626728.1"/>
    <property type="molecule type" value="Genomic_DNA"/>
</dbReference>
<protein>
    <submittedName>
        <fullName evidence="2">DUF3108 domain-containing protein</fullName>
    </submittedName>
</protein>
<comment type="caution">
    <text evidence="2">The sequence shown here is derived from an EMBL/GenBank/DDBJ whole genome shotgun (WGS) entry which is preliminary data.</text>
</comment>
<reference evidence="2 3" key="1">
    <citation type="submission" date="2024-05" db="EMBL/GenBank/DDBJ databases">
        <title>Genome sequencing of Marine Estuary Bacteria, Pseudoalteromonas distincta strain FA, Psychrobacter proteolyticus strain EA, and Shewanella baltica strain CA.</title>
        <authorList>
            <person name="Dieffenbach S.A."/>
            <person name="Maclea K.S."/>
        </authorList>
    </citation>
    <scope>NUCLEOTIDE SEQUENCE [LARGE SCALE GENOMIC DNA]</scope>
    <source>
        <strain evidence="2 3">EA</strain>
    </source>
</reference>
<proteinExistence type="predicted"/>
<accession>A0ABV0D8S0</accession>
<sequence>MSFSSMHKKSSSDNIDNANNAKRSPSKFLSALVTGISISTVGALSMTAPTLASAKTVQPSTADYSFTVEDKYKGTATRTLSKSGNTWKYNVKARVAGVASASQNSTFTINGNNVSPTQASTTYKLLGMGRTHKLDFNPSSKKVTSNYKGKSTTMNMSQQAFDDLSLEVQIRQDLLNGKFSGNYYMAKKDKIEKTPFKKSGSTKITVPAGTFDTVRVDRVHDDDSRSTSFWLAPSLDYMPVKVSQINDGKKMDLELTKIN</sequence>
<evidence type="ECO:0000313" key="2">
    <source>
        <dbReference type="EMBL" id="MEN8626728.1"/>
    </source>
</evidence>
<dbReference type="InterPro" id="IPR021457">
    <property type="entry name" value="DUF3108"/>
</dbReference>
<feature type="region of interest" description="Disordered" evidence="1">
    <location>
        <begin position="1"/>
        <end position="20"/>
    </location>
</feature>
<name>A0ABV0D8S0_9GAMM</name>
<gene>
    <name evidence="2" type="ORF">ABFV72_11975</name>
</gene>
<dbReference type="Pfam" id="PF11306">
    <property type="entry name" value="DUF3108"/>
    <property type="match status" value="1"/>
</dbReference>
<dbReference type="Gene3D" id="2.40.360.20">
    <property type="match status" value="1"/>
</dbReference>
<evidence type="ECO:0000313" key="3">
    <source>
        <dbReference type="Proteomes" id="UP001414441"/>
    </source>
</evidence>
<dbReference type="Proteomes" id="UP001414441">
    <property type="component" value="Unassembled WGS sequence"/>
</dbReference>
<evidence type="ECO:0000256" key="1">
    <source>
        <dbReference type="SAM" id="MobiDB-lite"/>
    </source>
</evidence>
<organism evidence="2 3">
    <name type="scientific">Psychrobacter proteolyticus</name>
    <dbReference type="NCBI Taxonomy" id="147825"/>
    <lineage>
        <taxon>Bacteria</taxon>
        <taxon>Pseudomonadati</taxon>
        <taxon>Pseudomonadota</taxon>
        <taxon>Gammaproteobacteria</taxon>
        <taxon>Moraxellales</taxon>
        <taxon>Moraxellaceae</taxon>
        <taxon>Psychrobacter</taxon>
    </lineage>
</organism>
<keyword evidence="3" id="KW-1185">Reference proteome</keyword>
<dbReference type="RefSeq" id="WP_347163914.1">
    <property type="nucleotide sequence ID" value="NZ_JBDLOB010000009.1"/>
</dbReference>